<organism evidence="1 2">
    <name type="scientific">Algoriphagus aquaeductus</name>
    <dbReference type="NCBI Taxonomy" id="475299"/>
    <lineage>
        <taxon>Bacteria</taxon>
        <taxon>Pseudomonadati</taxon>
        <taxon>Bacteroidota</taxon>
        <taxon>Cytophagia</taxon>
        <taxon>Cytophagales</taxon>
        <taxon>Cyclobacteriaceae</taxon>
        <taxon>Algoriphagus</taxon>
    </lineage>
</organism>
<keyword evidence="2" id="KW-1185">Reference proteome</keyword>
<proteinExistence type="predicted"/>
<evidence type="ECO:0000313" key="1">
    <source>
        <dbReference type="EMBL" id="PZV84493.1"/>
    </source>
</evidence>
<reference evidence="1 2" key="1">
    <citation type="submission" date="2018-06" db="EMBL/GenBank/DDBJ databases">
        <title>Genomic Encyclopedia of Archaeal and Bacterial Type Strains, Phase II (KMG-II): from individual species to whole genera.</title>
        <authorList>
            <person name="Goeker M."/>
        </authorList>
    </citation>
    <scope>NUCLEOTIDE SEQUENCE [LARGE SCALE GENOMIC DNA]</scope>
    <source>
        <strain evidence="1 2">T4</strain>
    </source>
</reference>
<dbReference type="Proteomes" id="UP000248917">
    <property type="component" value="Unassembled WGS sequence"/>
</dbReference>
<comment type="caution">
    <text evidence="1">The sequence shown here is derived from an EMBL/GenBank/DDBJ whole genome shotgun (WGS) entry which is preliminary data.</text>
</comment>
<evidence type="ECO:0000313" key="2">
    <source>
        <dbReference type="Proteomes" id="UP000248917"/>
    </source>
</evidence>
<accession>A0A326S3Q7</accession>
<dbReference type="AlphaFoldDB" id="A0A326S3Q7"/>
<dbReference type="EMBL" id="QKTX01000004">
    <property type="protein sequence ID" value="PZV84493.1"/>
    <property type="molecule type" value="Genomic_DNA"/>
</dbReference>
<sequence>MEENQKFIPGIYNWCDRWCERCPQTDRCRVFEKEERRKSNNQDKEWPEVVSDNLNETLEMLKKMADEMGIDLDSEEVKEESAAQMALEEAQGVIAENHPLHELSEEYWKKGKDWLDSELPEENLLEWKSWVEMGRENSEAIESDLRSAEEALEVIQWYLFFIPVKIKRALHDQMDGFWDQYPDEERSDLGTAKIAAIAVERSLEAWEFLYKLFPKEELLAVLALLEKLREGLIEVFPNYPKFIRPGFDD</sequence>
<gene>
    <name evidence="1" type="ORF">CLV31_104143</name>
</gene>
<protein>
    <submittedName>
        <fullName evidence="1">Uncharacterized protein</fullName>
    </submittedName>
</protein>
<name>A0A326S3Q7_9BACT</name>